<evidence type="ECO:0000313" key="3">
    <source>
        <dbReference type="Proteomes" id="UP000001798"/>
    </source>
</evidence>
<dbReference type="GeneID" id="5434268"/>
<dbReference type="OrthoDB" id="3526673at2759"/>
<organism evidence="2 3">
    <name type="scientific">Botryotinia fuckeliana (strain B05.10)</name>
    <name type="common">Noble rot fungus</name>
    <name type="synonym">Botrytis cinerea</name>
    <dbReference type="NCBI Taxonomy" id="332648"/>
    <lineage>
        <taxon>Eukaryota</taxon>
        <taxon>Fungi</taxon>
        <taxon>Dikarya</taxon>
        <taxon>Ascomycota</taxon>
        <taxon>Pezizomycotina</taxon>
        <taxon>Leotiomycetes</taxon>
        <taxon>Helotiales</taxon>
        <taxon>Sclerotiniaceae</taxon>
        <taxon>Botrytis</taxon>
    </lineage>
</organism>
<proteinExistence type="predicted"/>
<gene>
    <name evidence="2" type="ORF">BCIN_02g04210</name>
</gene>
<dbReference type="AlphaFoldDB" id="A0A384J9D7"/>
<reference evidence="2 3" key="3">
    <citation type="journal article" date="2017" name="Mol. Plant Pathol.">
        <title>A gapless genome sequence of the fungus Botrytis cinerea.</title>
        <authorList>
            <person name="Van Kan J.A."/>
            <person name="Stassen J.H."/>
            <person name="Mosbach A."/>
            <person name="Van Der Lee T.A."/>
            <person name="Faino L."/>
            <person name="Farmer A.D."/>
            <person name="Papasotiriou D.G."/>
            <person name="Zhou S."/>
            <person name="Seidl M.F."/>
            <person name="Cottam E."/>
            <person name="Edel D."/>
            <person name="Hahn M."/>
            <person name="Schwartz D.C."/>
            <person name="Dietrich R.A."/>
            <person name="Widdison S."/>
            <person name="Scalliet G."/>
        </authorList>
    </citation>
    <scope>NUCLEOTIDE SEQUENCE [LARGE SCALE GENOMIC DNA]</scope>
    <source>
        <strain evidence="2 3">B05.10</strain>
    </source>
</reference>
<reference evidence="2 3" key="1">
    <citation type="journal article" date="2011" name="PLoS Genet.">
        <title>Genomic analysis of the necrotrophic fungal pathogens Sclerotinia sclerotiorum and Botrytis cinerea.</title>
        <authorList>
            <person name="Amselem J."/>
            <person name="Cuomo C.A."/>
            <person name="van Kan J.A."/>
            <person name="Viaud M."/>
            <person name="Benito E.P."/>
            <person name="Couloux A."/>
            <person name="Coutinho P.M."/>
            <person name="de Vries R.P."/>
            <person name="Dyer P.S."/>
            <person name="Fillinger S."/>
            <person name="Fournier E."/>
            <person name="Gout L."/>
            <person name="Hahn M."/>
            <person name="Kohn L."/>
            <person name="Lapalu N."/>
            <person name="Plummer K.M."/>
            <person name="Pradier J.M."/>
            <person name="Quevillon E."/>
            <person name="Sharon A."/>
            <person name="Simon A."/>
            <person name="ten Have A."/>
            <person name="Tudzynski B."/>
            <person name="Tudzynski P."/>
            <person name="Wincker P."/>
            <person name="Andrew M."/>
            <person name="Anthouard V."/>
            <person name="Beever R.E."/>
            <person name="Beffa R."/>
            <person name="Benoit I."/>
            <person name="Bouzid O."/>
            <person name="Brault B."/>
            <person name="Chen Z."/>
            <person name="Choquer M."/>
            <person name="Collemare J."/>
            <person name="Cotton P."/>
            <person name="Danchin E.G."/>
            <person name="Da Silva C."/>
            <person name="Gautier A."/>
            <person name="Giraud C."/>
            <person name="Giraud T."/>
            <person name="Gonzalez C."/>
            <person name="Grossetete S."/>
            <person name="Guldener U."/>
            <person name="Henrissat B."/>
            <person name="Howlett B.J."/>
            <person name="Kodira C."/>
            <person name="Kretschmer M."/>
            <person name="Lappartient A."/>
            <person name="Leroch M."/>
            <person name="Levis C."/>
            <person name="Mauceli E."/>
            <person name="Neuveglise C."/>
            <person name="Oeser B."/>
            <person name="Pearson M."/>
            <person name="Poulain J."/>
            <person name="Poussereau N."/>
            <person name="Quesneville H."/>
            <person name="Rascle C."/>
            <person name="Schumacher J."/>
            <person name="Segurens B."/>
            <person name="Sexton A."/>
            <person name="Silva E."/>
            <person name="Sirven C."/>
            <person name="Soanes D.M."/>
            <person name="Talbot N.J."/>
            <person name="Templeton M."/>
            <person name="Yandava C."/>
            <person name="Yarden O."/>
            <person name="Zeng Q."/>
            <person name="Rollins J.A."/>
            <person name="Lebrun M.H."/>
            <person name="Dickman M."/>
        </authorList>
    </citation>
    <scope>NUCLEOTIDE SEQUENCE [LARGE SCALE GENOMIC DNA]</scope>
    <source>
        <strain evidence="2 3">B05.10</strain>
    </source>
</reference>
<dbReference type="VEuPathDB" id="FungiDB:Bcin02g04210"/>
<dbReference type="RefSeq" id="XP_001553733.1">
    <property type="nucleotide sequence ID" value="XM_001553683.2"/>
</dbReference>
<dbReference type="EMBL" id="CP009806">
    <property type="protein sequence ID" value="ATZ47100.1"/>
    <property type="molecule type" value="Genomic_DNA"/>
</dbReference>
<keyword evidence="3" id="KW-1185">Reference proteome</keyword>
<reference evidence="2 3" key="2">
    <citation type="journal article" date="2012" name="Eukaryot. Cell">
        <title>Genome update of Botrytis cinerea strains B05.10 and T4.</title>
        <authorList>
            <person name="Staats M."/>
            <person name="van Kan J.A."/>
        </authorList>
    </citation>
    <scope>NUCLEOTIDE SEQUENCE [LARGE SCALE GENOMIC DNA]</scope>
    <source>
        <strain evidence="2 3">B05.10</strain>
    </source>
</reference>
<evidence type="ECO:0000256" key="1">
    <source>
        <dbReference type="SAM" id="MobiDB-lite"/>
    </source>
</evidence>
<feature type="region of interest" description="Disordered" evidence="1">
    <location>
        <begin position="132"/>
        <end position="186"/>
    </location>
</feature>
<dbReference type="KEGG" id="bfu:BCIN_02g04210"/>
<protein>
    <submittedName>
        <fullName evidence="2">Uncharacterized protein</fullName>
    </submittedName>
</protein>
<accession>A0A384J9D7</accession>
<dbReference type="Proteomes" id="UP000001798">
    <property type="component" value="Chromosome 2"/>
</dbReference>
<name>A0A384J9D7_BOTFB</name>
<sequence>MRRFYNYTSPVKWSRSSQQPHQGSHLRASILTLRSFTVDADSKSPTKNNFEQDYLLKYQGRIPLPRKKFERVPAGQGLLFEMLPDTSKMISKKLLLEKWDKHVDKHSGESYITNNSEPFDGQSERLFKLEEEFRREQQKSTEAQAEFKREQQKSTEAQAEFKREQQKSTEAQAEFKREQQKSAEMKRAWDKERQEINMGEFIRAKIYLVRLSHENNTKVRIDLSPLEKRLAEERNRNAHRLDLSISIKQVTQHKCLNLGLIFQALYGISQEEVKSLLEMDKQCGGMFQVESIVGYHGTLYARKIPSGFLQPFKKWLEAVRKVKSQIDDTIGLDACQEDTVTACSALISRVDDTLLQEVGRLGQICKERYEGDNNQSGIRTHGHDESIMEDLKERGLLSKFRAI</sequence>
<evidence type="ECO:0000313" key="2">
    <source>
        <dbReference type="EMBL" id="ATZ47100.1"/>
    </source>
</evidence>